<protein>
    <submittedName>
        <fullName evidence="2">Uncharacterized protein</fullName>
    </submittedName>
</protein>
<keyword evidence="1" id="KW-0472">Membrane</keyword>
<organism evidence="2 3">
    <name type="scientific">Aerophobetes bacterium</name>
    <dbReference type="NCBI Taxonomy" id="2030807"/>
    <lineage>
        <taxon>Bacteria</taxon>
        <taxon>Candidatus Aerophobota</taxon>
    </lineage>
</organism>
<keyword evidence="1" id="KW-1133">Transmembrane helix</keyword>
<evidence type="ECO:0000256" key="1">
    <source>
        <dbReference type="SAM" id="Phobius"/>
    </source>
</evidence>
<feature type="transmembrane region" description="Helical" evidence="1">
    <location>
        <begin position="6"/>
        <end position="25"/>
    </location>
</feature>
<name>A0A662D9X3_UNCAE</name>
<evidence type="ECO:0000313" key="2">
    <source>
        <dbReference type="EMBL" id="RLE12564.1"/>
    </source>
</evidence>
<reference evidence="2 3" key="1">
    <citation type="submission" date="2018-06" db="EMBL/GenBank/DDBJ databases">
        <title>Extensive metabolic versatility and redundancy in microbially diverse, dynamic hydrothermal sediments.</title>
        <authorList>
            <person name="Dombrowski N."/>
            <person name="Teske A."/>
            <person name="Baker B.J."/>
        </authorList>
    </citation>
    <scope>NUCLEOTIDE SEQUENCE [LARGE SCALE GENOMIC DNA]</scope>
    <source>
        <strain evidence="2">B19_G9</strain>
    </source>
</reference>
<dbReference type="Proteomes" id="UP000267654">
    <property type="component" value="Unassembled WGS sequence"/>
</dbReference>
<comment type="caution">
    <text evidence="2">The sequence shown here is derived from an EMBL/GenBank/DDBJ whole genome shotgun (WGS) entry which is preliminary data.</text>
</comment>
<gene>
    <name evidence="2" type="ORF">DRI96_04345</name>
</gene>
<keyword evidence="1" id="KW-0812">Transmembrane</keyword>
<sequence length="125" mass="14222">MFIDWQIVVLVIAVIMAGAALILSLGNRKNTRDSLNEIKMFLEEKIGKIKEASLQAQQRINNADSLIQKQHNDLLQHLISLTKTGESKKIEDQNLVLKYLLESKAADQISQIIAQKVLDEIKKKW</sequence>
<dbReference type="EMBL" id="QMQB01000148">
    <property type="protein sequence ID" value="RLE12564.1"/>
    <property type="molecule type" value="Genomic_DNA"/>
</dbReference>
<accession>A0A662D9X3</accession>
<proteinExistence type="predicted"/>
<dbReference type="AlphaFoldDB" id="A0A662D9X3"/>
<evidence type="ECO:0000313" key="3">
    <source>
        <dbReference type="Proteomes" id="UP000267654"/>
    </source>
</evidence>